<gene>
    <name evidence="2" type="ORF">D7I47_08490</name>
</gene>
<dbReference type="Gene3D" id="3.40.630.30">
    <property type="match status" value="1"/>
</dbReference>
<dbReference type="OrthoDB" id="9795188at2"/>
<dbReference type="InterPro" id="IPR016181">
    <property type="entry name" value="Acyl_CoA_acyltransferase"/>
</dbReference>
<sequence>MEPVALRTERLVLSPARLDDVDHATALLQEPVMGTMLASLPWPYTREDSEFYIGRMVPAGWASGEALSWAIRESEDGPQLGDIGWRPPRGDVGFWLGAPSRGRGYMTEALRAVVDWVFETTPELDRIGWEAVAGNVASARVARAAGFRYDGERPVEVRFRDGSFPNGWHAHRLRSDDGSAHEGWPL</sequence>
<dbReference type="InterPro" id="IPR000182">
    <property type="entry name" value="GNAT_dom"/>
</dbReference>
<evidence type="ECO:0000313" key="2">
    <source>
        <dbReference type="EMBL" id="AYF98290.1"/>
    </source>
</evidence>
<dbReference type="Proteomes" id="UP000278886">
    <property type="component" value="Chromosome"/>
</dbReference>
<dbReference type="Pfam" id="PF13302">
    <property type="entry name" value="Acetyltransf_3"/>
    <property type="match status" value="1"/>
</dbReference>
<evidence type="ECO:0000259" key="1">
    <source>
        <dbReference type="PROSITE" id="PS51186"/>
    </source>
</evidence>
<feature type="domain" description="N-acetyltransferase" evidence="1">
    <location>
        <begin position="11"/>
        <end position="174"/>
    </location>
</feature>
<dbReference type="KEGG" id="lyd:D7I47_08490"/>
<accession>A0A387BIC2</accession>
<evidence type="ECO:0000313" key="3">
    <source>
        <dbReference type="Proteomes" id="UP000278886"/>
    </source>
</evidence>
<dbReference type="PANTHER" id="PTHR43792">
    <property type="entry name" value="GNAT FAMILY, PUTATIVE (AFU_ORTHOLOGUE AFUA_3G00765)-RELATED-RELATED"/>
    <property type="match status" value="1"/>
</dbReference>
<dbReference type="GO" id="GO:0016747">
    <property type="term" value="F:acyltransferase activity, transferring groups other than amino-acyl groups"/>
    <property type="evidence" value="ECO:0007669"/>
    <property type="project" value="InterPro"/>
</dbReference>
<keyword evidence="2" id="KW-0808">Transferase</keyword>
<dbReference type="EMBL" id="CP032630">
    <property type="protein sequence ID" value="AYF98290.1"/>
    <property type="molecule type" value="Genomic_DNA"/>
</dbReference>
<dbReference type="PROSITE" id="PS51186">
    <property type="entry name" value="GNAT"/>
    <property type="match status" value="1"/>
</dbReference>
<dbReference type="RefSeq" id="WP_120762637.1">
    <property type="nucleotide sequence ID" value="NZ_CP032630.1"/>
</dbReference>
<name>A0A387BIC2_9MICO</name>
<dbReference type="InterPro" id="IPR051531">
    <property type="entry name" value="N-acetyltransferase"/>
</dbReference>
<dbReference type="SUPFAM" id="SSF55729">
    <property type="entry name" value="Acyl-CoA N-acyltransferases (Nat)"/>
    <property type="match status" value="1"/>
</dbReference>
<reference evidence="3" key="1">
    <citation type="submission" date="2018-09" db="EMBL/GenBank/DDBJ databases">
        <title>Genome sequencing of strain 2DFWR-13.</title>
        <authorList>
            <person name="Heo J."/>
            <person name="Kim S.-J."/>
            <person name="Kwon S.-W."/>
        </authorList>
    </citation>
    <scope>NUCLEOTIDE SEQUENCE [LARGE SCALE GENOMIC DNA]</scope>
    <source>
        <strain evidence="3">2DFWR-13</strain>
    </source>
</reference>
<organism evidence="2 3">
    <name type="scientific">Protaetiibacter intestinalis</name>
    <dbReference type="NCBI Taxonomy" id="2419774"/>
    <lineage>
        <taxon>Bacteria</taxon>
        <taxon>Bacillati</taxon>
        <taxon>Actinomycetota</taxon>
        <taxon>Actinomycetes</taxon>
        <taxon>Micrococcales</taxon>
        <taxon>Microbacteriaceae</taxon>
        <taxon>Protaetiibacter</taxon>
    </lineage>
</organism>
<dbReference type="AlphaFoldDB" id="A0A387BIC2"/>
<keyword evidence="3" id="KW-1185">Reference proteome</keyword>
<proteinExistence type="predicted"/>
<protein>
    <submittedName>
        <fullName evidence="2">N-acetyltransferase</fullName>
    </submittedName>
</protein>